<keyword evidence="3" id="KW-0547">Nucleotide-binding</keyword>
<dbReference type="Gene3D" id="3.30.565.10">
    <property type="entry name" value="Histidine kinase-like ATPase, C-terminal domain"/>
    <property type="match status" value="1"/>
</dbReference>
<dbReference type="RefSeq" id="WP_369184623.1">
    <property type="nucleotide sequence ID" value="NZ_CP163445.1"/>
</dbReference>
<dbReference type="AlphaFoldDB" id="A0AB39TS47"/>
<evidence type="ECO:0000259" key="2">
    <source>
        <dbReference type="Pfam" id="PF13581"/>
    </source>
</evidence>
<dbReference type="EMBL" id="CP163445">
    <property type="protein sequence ID" value="XDQ82128.1"/>
    <property type="molecule type" value="Genomic_DNA"/>
</dbReference>
<dbReference type="InterPro" id="IPR036890">
    <property type="entry name" value="HATPase_C_sf"/>
</dbReference>
<dbReference type="GO" id="GO:0005524">
    <property type="term" value="F:ATP binding"/>
    <property type="evidence" value="ECO:0007669"/>
    <property type="project" value="UniProtKB-KW"/>
</dbReference>
<keyword evidence="1" id="KW-0808">Transferase</keyword>
<protein>
    <submittedName>
        <fullName evidence="3">ATP-binding protein</fullName>
    </submittedName>
</protein>
<dbReference type="PANTHER" id="PTHR35526:SF3">
    <property type="entry name" value="ANTI-SIGMA-F FACTOR RSBW"/>
    <property type="match status" value="1"/>
</dbReference>
<proteinExistence type="predicted"/>
<sequence>MTAVDNRPQQRPCGLTGVEAPLIVSPLDTARFPVPLEWGVPPGADDVPAARRLVVAIVREWGVPFSEDALQELELCASEVIANALLHTRARCAVTVRRRADRVRVEVADRCPELPRPERDDESPGGRGLLLVDALAHAWGWHPTGEGKVVWFDYQETPESPCPTHGWGTAHTLNSLSDVA</sequence>
<organism evidence="3">
    <name type="scientific">Streptomyces sp. Y1</name>
    <dbReference type="NCBI Taxonomy" id="3238634"/>
    <lineage>
        <taxon>Bacteria</taxon>
        <taxon>Bacillati</taxon>
        <taxon>Actinomycetota</taxon>
        <taxon>Actinomycetes</taxon>
        <taxon>Kitasatosporales</taxon>
        <taxon>Streptomycetaceae</taxon>
        <taxon>Streptomyces</taxon>
    </lineage>
</organism>
<accession>A0AB39TS47</accession>
<name>A0AB39TS47_9ACTN</name>
<feature type="domain" description="Histidine kinase/HSP90-like ATPase" evidence="2">
    <location>
        <begin position="44"/>
        <end position="152"/>
    </location>
</feature>
<keyword evidence="3" id="KW-0067">ATP-binding</keyword>
<dbReference type="PANTHER" id="PTHR35526">
    <property type="entry name" value="ANTI-SIGMA-F FACTOR RSBW-RELATED"/>
    <property type="match status" value="1"/>
</dbReference>
<evidence type="ECO:0000313" key="3">
    <source>
        <dbReference type="EMBL" id="XDQ82128.1"/>
    </source>
</evidence>
<reference evidence="3" key="1">
    <citation type="submission" date="2024-07" db="EMBL/GenBank/DDBJ databases">
        <authorList>
            <person name="Yu S.T."/>
        </authorList>
    </citation>
    <scope>NUCLEOTIDE SEQUENCE</scope>
    <source>
        <strain evidence="3">Y1</strain>
    </source>
</reference>
<keyword evidence="1" id="KW-0418">Kinase</keyword>
<dbReference type="GO" id="GO:0004674">
    <property type="term" value="F:protein serine/threonine kinase activity"/>
    <property type="evidence" value="ECO:0007669"/>
    <property type="project" value="UniProtKB-KW"/>
</dbReference>
<dbReference type="SUPFAM" id="SSF55874">
    <property type="entry name" value="ATPase domain of HSP90 chaperone/DNA topoisomerase II/histidine kinase"/>
    <property type="match status" value="1"/>
</dbReference>
<dbReference type="CDD" id="cd16936">
    <property type="entry name" value="HATPase_RsbW-like"/>
    <property type="match status" value="1"/>
</dbReference>
<evidence type="ECO:0000256" key="1">
    <source>
        <dbReference type="ARBA" id="ARBA00022527"/>
    </source>
</evidence>
<dbReference type="InterPro" id="IPR050267">
    <property type="entry name" value="Anti-sigma-factor_SerPK"/>
</dbReference>
<gene>
    <name evidence="3" type="ORF">AB2U05_28450</name>
</gene>
<dbReference type="InterPro" id="IPR003594">
    <property type="entry name" value="HATPase_dom"/>
</dbReference>
<dbReference type="Pfam" id="PF13581">
    <property type="entry name" value="HATPase_c_2"/>
    <property type="match status" value="1"/>
</dbReference>
<keyword evidence="1" id="KW-0723">Serine/threonine-protein kinase</keyword>